<accession>A0A495IJF5</accession>
<dbReference type="SFLD" id="SFLDS00005">
    <property type="entry name" value="Isoprenoid_Synthase_Type_I"/>
    <property type="match status" value="1"/>
</dbReference>
<dbReference type="EMBL" id="RBKS01000001">
    <property type="protein sequence ID" value="RKR76097.1"/>
    <property type="molecule type" value="Genomic_DNA"/>
</dbReference>
<dbReference type="PANTHER" id="PTHR12001">
    <property type="entry name" value="GERANYLGERANYL PYROPHOSPHATE SYNTHASE"/>
    <property type="match status" value="1"/>
</dbReference>
<protein>
    <submittedName>
        <fullName evidence="8">Geranylgeranyl diphosphate synthase type II</fullName>
    </submittedName>
</protein>
<evidence type="ECO:0000313" key="8">
    <source>
        <dbReference type="EMBL" id="RKR76097.1"/>
    </source>
</evidence>
<evidence type="ECO:0000256" key="5">
    <source>
        <dbReference type="ARBA" id="ARBA00022842"/>
    </source>
</evidence>
<keyword evidence="4" id="KW-0479">Metal-binding</keyword>
<comment type="caution">
    <text evidence="8">The sequence shown here is derived from an EMBL/GenBank/DDBJ whole genome shotgun (WGS) entry which is preliminary data.</text>
</comment>
<keyword evidence="3 6" id="KW-0808">Transferase</keyword>
<dbReference type="InterPro" id="IPR000092">
    <property type="entry name" value="Polyprenyl_synt"/>
</dbReference>
<name>A0A495IJF5_9MICO</name>
<dbReference type="SUPFAM" id="SSF48576">
    <property type="entry name" value="Terpenoid synthases"/>
    <property type="match status" value="1"/>
</dbReference>
<dbReference type="PROSITE" id="PS00444">
    <property type="entry name" value="POLYPRENYL_SYNTHASE_2"/>
    <property type="match status" value="1"/>
</dbReference>
<evidence type="ECO:0000256" key="3">
    <source>
        <dbReference type="ARBA" id="ARBA00022679"/>
    </source>
</evidence>
<dbReference type="GO" id="GO:0004659">
    <property type="term" value="F:prenyltransferase activity"/>
    <property type="evidence" value="ECO:0007669"/>
    <property type="project" value="InterPro"/>
</dbReference>
<dbReference type="CDD" id="cd00685">
    <property type="entry name" value="Trans_IPPS_HT"/>
    <property type="match status" value="1"/>
</dbReference>
<evidence type="ECO:0000256" key="7">
    <source>
        <dbReference type="SAM" id="MobiDB-lite"/>
    </source>
</evidence>
<reference evidence="8 9" key="1">
    <citation type="submission" date="2018-10" db="EMBL/GenBank/DDBJ databases">
        <title>Sequencing the genomes of 1000 actinobacteria strains.</title>
        <authorList>
            <person name="Klenk H.-P."/>
        </authorList>
    </citation>
    <scope>NUCLEOTIDE SEQUENCE [LARGE SCALE GENOMIC DNA]</scope>
    <source>
        <strain evidence="8 9">DSM 17894</strain>
    </source>
</reference>
<organism evidence="8 9">
    <name type="scientific">Frondihabitans australicus</name>
    <dbReference type="NCBI Taxonomy" id="386892"/>
    <lineage>
        <taxon>Bacteria</taxon>
        <taxon>Bacillati</taxon>
        <taxon>Actinomycetota</taxon>
        <taxon>Actinomycetes</taxon>
        <taxon>Micrococcales</taxon>
        <taxon>Microbacteriaceae</taxon>
        <taxon>Frondihabitans</taxon>
    </lineage>
</organism>
<gene>
    <name evidence="8" type="ORF">C8E83_3262</name>
</gene>
<dbReference type="PANTHER" id="PTHR12001:SF85">
    <property type="entry name" value="SHORT CHAIN ISOPRENYL DIPHOSPHATE SYNTHASE"/>
    <property type="match status" value="1"/>
</dbReference>
<dbReference type="OrthoDB" id="4497239at2"/>
<dbReference type="Pfam" id="PF00348">
    <property type="entry name" value="polyprenyl_synt"/>
    <property type="match status" value="1"/>
</dbReference>
<evidence type="ECO:0000256" key="1">
    <source>
        <dbReference type="ARBA" id="ARBA00001946"/>
    </source>
</evidence>
<feature type="compositionally biased region" description="Low complexity" evidence="7">
    <location>
        <begin position="9"/>
        <end position="22"/>
    </location>
</feature>
<evidence type="ECO:0000256" key="2">
    <source>
        <dbReference type="ARBA" id="ARBA00006706"/>
    </source>
</evidence>
<keyword evidence="5" id="KW-0460">Magnesium</keyword>
<dbReference type="InterPro" id="IPR008949">
    <property type="entry name" value="Isoprenoid_synthase_dom_sf"/>
</dbReference>
<comment type="similarity">
    <text evidence="2 6">Belongs to the FPP/GGPP synthase family.</text>
</comment>
<dbReference type="AlphaFoldDB" id="A0A495IJF5"/>
<feature type="region of interest" description="Disordered" evidence="7">
    <location>
        <begin position="1"/>
        <end position="43"/>
    </location>
</feature>
<dbReference type="RefSeq" id="WP_121371030.1">
    <property type="nucleotide sequence ID" value="NZ_RBKS01000001.1"/>
</dbReference>
<dbReference type="InterPro" id="IPR033749">
    <property type="entry name" value="Polyprenyl_synt_CS"/>
</dbReference>
<comment type="cofactor">
    <cofactor evidence="1">
        <name>Mg(2+)</name>
        <dbReference type="ChEBI" id="CHEBI:18420"/>
    </cofactor>
</comment>
<sequence>MDGDHVLARSRAGGAASGLHSADSTRGRAAERPGAATAERPDATARVDRVLETFFRDAKNRALTLGPRYVDLWSTLERGSVGGKRFRPRMVIAAYESLGGTDDESCALVGAAFELLHTALIVHDDVIDRDFSRRGIPNVSGRYRDTATTAGIPIPTAEHRGMSAAVIAGDLALTGASRLLLDVTCDHAVRAALLDLLDEAIFASAGGELLDIELALATEMPSVPEILQMERAKTAVYSFEAPLMAGAALAGAAPFVLDALQEFGREIGVAYQLVDDLLGVFGTEAETGKTTLGDLREGKRTVLVAHAATTDDWFAIRPFIGKPDLTEDEAAHVRSRLELCGAKAAVESLIADHVARARLVLERSFVPDDLRDVLRPVIDTVVERVR</sequence>
<dbReference type="Proteomes" id="UP000280008">
    <property type="component" value="Unassembled WGS sequence"/>
</dbReference>
<keyword evidence="9" id="KW-1185">Reference proteome</keyword>
<proteinExistence type="inferred from homology"/>
<evidence type="ECO:0000313" key="9">
    <source>
        <dbReference type="Proteomes" id="UP000280008"/>
    </source>
</evidence>
<dbReference type="GO" id="GO:0008299">
    <property type="term" value="P:isoprenoid biosynthetic process"/>
    <property type="evidence" value="ECO:0007669"/>
    <property type="project" value="InterPro"/>
</dbReference>
<evidence type="ECO:0000256" key="4">
    <source>
        <dbReference type="ARBA" id="ARBA00022723"/>
    </source>
</evidence>
<dbReference type="GO" id="GO:0046872">
    <property type="term" value="F:metal ion binding"/>
    <property type="evidence" value="ECO:0007669"/>
    <property type="project" value="UniProtKB-KW"/>
</dbReference>
<dbReference type="PROSITE" id="PS00723">
    <property type="entry name" value="POLYPRENYL_SYNTHASE_1"/>
    <property type="match status" value="1"/>
</dbReference>
<dbReference type="Gene3D" id="1.10.600.10">
    <property type="entry name" value="Farnesyl Diphosphate Synthase"/>
    <property type="match status" value="1"/>
</dbReference>
<evidence type="ECO:0000256" key="6">
    <source>
        <dbReference type="RuleBase" id="RU004466"/>
    </source>
</evidence>